<evidence type="ECO:0000313" key="2">
    <source>
        <dbReference type="EMBL" id="MDT0596391.1"/>
    </source>
</evidence>
<dbReference type="InterPro" id="IPR012902">
    <property type="entry name" value="N_methyl_site"/>
</dbReference>
<dbReference type="Proteomes" id="UP001253545">
    <property type="component" value="Unassembled WGS sequence"/>
</dbReference>
<dbReference type="Pfam" id="PF07963">
    <property type="entry name" value="N_methyl"/>
    <property type="match status" value="1"/>
</dbReference>
<sequence>MTRGFTLIELIIVIVILGILAVTAAPRFIDVSTDAKIANLDKFKSAMQEGARIFQMKSIIRGGGVITTPYGLYDSAGDEKTPEPKSEATNPNLYFVETFVELSSMDTETKTNTNRFATHGRVNVYEDNIVSRIGYGDGNLTAGNCYAEYRREVGVTEFIVVSTGC</sequence>
<name>A0ABU2ZVI6_9ALTE</name>
<keyword evidence="3" id="KW-1185">Reference proteome</keyword>
<dbReference type="NCBIfam" id="TIGR02532">
    <property type="entry name" value="IV_pilin_GFxxxE"/>
    <property type="match status" value="1"/>
</dbReference>
<accession>A0ABU2ZVI6</accession>
<dbReference type="EMBL" id="JAVRHX010000006">
    <property type="protein sequence ID" value="MDT0596391.1"/>
    <property type="molecule type" value="Genomic_DNA"/>
</dbReference>
<keyword evidence="1" id="KW-0812">Transmembrane</keyword>
<keyword evidence="1" id="KW-0472">Membrane</keyword>
<protein>
    <submittedName>
        <fullName evidence="2">Prepilin-type N-terminal cleavage/methylation domain-containing protein</fullName>
    </submittedName>
</protein>
<keyword evidence="1" id="KW-1133">Transmembrane helix</keyword>
<comment type="caution">
    <text evidence="2">The sequence shown here is derived from an EMBL/GenBank/DDBJ whole genome shotgun (WGS) entry which is preliminary data.</text>
</comment>
<dbReference type="Gene3D" id="3.30.700.10">
    <property type="entry name" value="Glycoprotein, Type 4 Pilin"/>
    <property type="match status" value="1"/>
</dbReference>
<reference evidence="2 3" key="1">
    <citation type="submission" date="2023-09" db="EMBL/GenBank/DDBJ databases">
        <authorList>
            <person name="Rey-Velasco X."/>
        </authorList>
    </citation>
    <scope>NUCLEOTIDE SEQUENCE [LARGE SCALE GENOMIC DNA]</scope>
    <source>
        <strain evidence="2 3">P117</strain>
    </source>
</reference>
<dbReference type="InterPro" id="IPR045584">
    <property type="entry name" value="Pilin-like"/>
</dbReference>
<dbReference type="PROSITE" id="PS00409">
    <property type="entry name" value="PROKAR_NTER_METHYL"/>
    <property type="match status" value="1"/>
</dbReference>
<proteinExistence type="predicted"/>
<gene>
    <name evidence="2" type="ORF">RM552_16165</name>
</gene>
<feature type="transmembrane region" description="Helical" evidence="1">
    <location>
        <begin position="7"/>
        <end position="29"/>
    </location>
</feature>
<evidence type="ECO:0000313" key="3">
    <source>
        <dbReference type="Proteomes" id="UP001253545"/>
    </source>
</evidence>
<dbReference type="RefSeq" id="WP_311369913.1">
    <property type="nucleotide sequence ID" value="NZ_JAVRHX010000006.1"/>
</dbReference>
<evidence type="ECO:0000256" key="1">
    <source>
        <dbReference type="SAM" id="Phobius"/>
    </source>
</evidence>
<organism evidence="2 3">
    <name type="scientific">Glaciecola petra</name>
    <dbReference type="NCBI Taxonomy" id="3075602"/>
    <lineage>
        <taxon>Bacteria</taxon>
        <taxon>Pseudomonadati</taxon>
        <taxon>Pseudomonadota</taxon>
        <taxon>Gammaproteobacteria</taxon>
        <taxon>Alteromonadales</taxon>
        <taxon>Alteromonadaceae</taxon>
        <taxon>Glaciecola</taxon>
    </lineage>
</organism>
<dbReference type="SUPFAM" id="SSF54523">
    <property type="entry name" value="Pili subunits"/>
    <property type="match status" value="1"/>
</dbReference>